<evidence type="ECO:0000256" key="1">
    <source>
        <dbReference type="SAM" id="Coils"/>
    </source>
</evidence>
<sequence>MAAARQRQILLDVSDNVPPIRDEERPVCEEWLQSIDFLAPGKDQGVWVTIVQNWEQFLKATKTKITGSGASRRYIQGPAAKKREAIKQAFWERVDGLEALAERWPAKARRTINQTAEGPDAGPFESLAAIWDLEKMKRYQSMWTSMICFLVWAINNDGDSLEDMGLELDEAVKEDILDIGMVAVTPASSWFIGDDTPEDLIQAFLTKLITDESVTARKNPLLWWTSILVRSAISDDREKDFISRGTISMNMLPPDVAIRGRVEAIGHYSKVLILDKAFMGWRTGRPDREVLAEAIAQDLNEVDNEWLNIEDGPRPDDRLDRRTCQSPAWKIMLKHLEQEGCQWLGQKERTTMGEIRRLLSALRRAKEVDEREGEVGTSVICRDCLLEVATTQKPNVAEQTAVEQAVLPNGRAIYIAFKDSPWFSKASGECLNDYSIKTAILIWRKKNPSVRHLVREYGIAALVTSLKGLLDEEIFSSTDAARRRFLDLFSEEEVPRSEAGHGTMAELQSAKQGQADDGKCNPSDNTADGPGINRRQSTRLSRHHQKSDDLTFLPIRPRQRLMSQLQLILEHACFSFGQREMQKELDDWDWSCAEAVQLDTWIDLFKQNKTLENEENAGSLSNLFSSVARIQDIATHRLSVAVVEVNELLSSAEEFLQLLNIPIYRDAVKPLRQHIEEVLLTANRNVASVYKEVDRKSGEIEAQRERLKRQEEEVEWYRKENLNNIRDSIEHDIFAAMAKAKESLPDIGLADIR</sequence>
<protein>
    <submittedName>
        <fullName evidence="3">Uncharacterized protein</fullName>
    </submittedName>
</protein>
<feature type="coiled-coil region" evidence="1">
    <location>
        <begin position="690"/>
        <end position="720"/>
    </location>
</feature>
<organism evidence="3 4">
    <name type="scientific">Fusarium oxysporum f. sp. cubense</name>
    <dbReference type="NCBI Taxonomy" id="61366"/>
    <lineage>
        <taxon>Eukaryota</taxon>
        <taxon>Fungi</taxon>
        <taxon>Dikarya</taxon>
        <taxon>Ascomycota</taxon>
        <taxon>Pezizomycotina</taxon>
        <taxon>Sordariomycetes</taxon>
        <taxon>Hypocreomycetidae</taxon>
        <taxon>Hypocreales</taxon>
        <taxon>Nectriaceae</taxon>
        <taxon>Fusarium</taxon>
        <taxon>Fusarium oxysporum species complex</taxon>
    </lineage>
</organism>
<feature type="compositionally biased region" description="Basic residues" evidence="2">
    <location>
        <begin position="536"/>
        <end position="545"/>
    </location>
</feature>
<dbReference type="EMBL" id="VMNF01000014">
    <property type="protein sequence ID" value="TXB97411.1"/>
    <property type="molecule type" value="Genomic_DNA"/>
</dbReference>
<name>A0A5C6SFK2_FUSOC</name>
<keyword evidence="1" id="KW-0175">Coiled coil</keyword>
<feature type="region of interest" description="Disordered" evidence="2">
    <location>
        <begin position="496"/>
        <end position="545"/>
    </location>
</feature>
<dbReference type="Proteomes" id="UP000321331">
    <property type="component" value="Unassembled WGS sequence"/>
</dbReference>
<accession>A0A5C6SFK2</accession>
<gene>
    <name evidence="3" type="ORF">FocTR4_00012282</name>
</gene>
<evidence type="ECO:0000313" key="3">
    <source>
        <dbReference type="EMBL" id="TXB97411.1"/>
    </source>
</evidence>
<comment type="caution">
    <text evidence="3">The sequence shown here is derived from an EMBL/GenBank/DDBJ whole genome shotgun (WGS) entry which is preliminary data.</text>
</comment>
<proteinExistence type="predicted"/>
<evidence type="ECO:0000256" key="2">
    <source>
        <dbReference type="SAM" id="MobiDB-lite"/>
    </source>
</evidence>
<reference evidence="3 4" key="1">
    <citation type="submission" date="2019-07" db="EMBL/GenBank/DDBJ databases">
        <title>The First High-Quality Draft Genome Sequence of the Causal Agent of the Current Panama Disease Epidemic.</title>
        <authorList>
            <person name="Warmington R.J."/>
            <person name="Kay W."/>
            <person name="Jeffries A."/>
            <person name="Bebber D."/>
            <person name="Moore K."/>
            <person name="Studholme D.J."/>
        </authorList>
    </citation>
    <scope>NUCLEOTIDE SEQUENCE [LARGE SCALE GENOMIC DNA]</scope>
    <source>
        <strain evidence="3 4">TR4</strain>
    </source>
</reference>
<evidence type="ECO:0000313" key="4">
    <source>
        <dbReference type="Proteomes" id="UP000321331"/>
    </source>
</evidence>
<dbReference type="AlphaFoldDB" id="A0A5C6SFK2"/>